<dbReference type="Proteomes" id="UP000320806">
    <property type="component" value="Unassembled WGS sequence"/>
</dbReference>
<evidence type="ECO:0000313" key="4">
    <source>
        <dbReference type="EMBL" id="TQJ13378.1"/>
    </source>
</evidence>
<comment type="similarity">
    <text evidence="1">Belongs to the YciI family.</text>
</comment>
<dbReference type="SUPFAM" id="SSF54909">
    <property type="entry name" value="Dimeric alpha+beta barrel"/>
    <property type="match status" value="1"/>
</dbReference>
<accession>A0A542EDH0</accession>
<dbReference type="Gene3D" id="3.30.70.1060">
    <property type="entry name" value="Dimeric alpha+beta barrel"/>
    <property type="match status" value="1"/>
</dbReference>
<dbReference type="PANTHER" id="PTHR35174">
    <property type="entry name" value="BLL7171 PROTEIN-RELATED"/>
    <property type="match status" value="1"/>
</dbReference>
<name>A0A542EDH0_9MICO</name>
<dbReference type="EMBL" id="VFMO01000001">
    <property type="protein sequence ID" value="TQJ13378.1"/>
    <property type="molecule type" value="Genomic_DNA"/>
</dbReference>
<dbReference type="AlphaFoldDB" id="A0A542EDH0"/>
<evidence type="ECO:0000256" key="1">
    <source>
        <dbReference type="ARBA" id="ARBA00007689"/>
    </source>
</evidence>
<dbReference type="PANTHER" id="PTHR35174:SF3">
    <property type="entry name" value="BLL7171 PROTEIN"/>
    <property type="match status" value="1"/>
</dbReference>
<evidence type="ECO:0000259" key="3">
    <source>
        <dbReference type="Pfam" id="PF03795"/>
    </source>
</evidence>
<comment type="caution">
    <text evidence="4">The sequence shown here is derived from an EMBL/GenBank/DDBJ whole genome shotgun (WGS) entry which is preliminary data.</text>
</comment>
<proteinExistence type="inferred from homology"/>
<dbReference type="Pfam" id="PF03795">
    <property type="entry name" value="YCII"/>
    <property type="match status" value="1"/>
</dbReference>
<feature type="domain" description="YCII-related" evidence="3">
    <location>
        <begin position="15"/>
        <end position="82"/>
    </location>
</feature>
<protein>
    <submittedName>
        <fullName evidence="4">YCII-related domain-containing protein</fullName>
    </submittedName>
</protein>
<dbReference type="InterPro" id="IPR005545">
    <property type="entry name" value="YCII"/>
</dbReference>
<dbReference type="InterPro" id="IPR011008">
    <property type="entry name" value="Dimeric_a/b-barrel"/>
</dbReference>
<feature type="region of interest" description="Disordered" evidence="2">
    <location>
        <begin position="27"/>
        <end position="55"/>
    </location>
</feature>
<organism evidence="4 5">
    <name type="scientific">Yimella lutea</name>
    <dbReference type="NCBI Taxonomy" id="587872"/>
    <lineage>
        <taxon>Bacteria</taxon>
        <taxon>Bacillati</taxon>
        <taxon>Actinomycetota</taxon>
        <taxon>Actinomycetes</taxon>
        <taxon>Micrococcales</taxon>
        <taxon>Dermacoccaceae</taxon>
        <taxon>Yimella</taxon>
    </lineage>
</organism>
<gene>
    <name evidence="4" type="ORF">FB459_0794</name>
</gene>
<keyword evidence="5" id="KW-1185">Reference proteome</keyword>
<evidence type="ECO:0000313" key="5">
    <source>
        <dbReference type="Proteomes" id="UP000320806"/>
    </source>
</evidence>
<dbReference type="OrthoDB" id="668782at2"/>
<dbReference type="RefSeq" id="WP_141927523.1">
    <property type="nucleotide sequence ID" value="NZ_BAABCI010000015.1"/>
</dbReference>
<sequence length="103" mass="11148">MHDAGELQHGWTPDAFLEELGKQGELIGGEALGDPKSSTLYRVKNGDPIASDGPYAETKEQFAGFFLVDVQDRARAEEVAAKFAGPGETIELRPTMWPGGEDQ</sequence>
<reference evidence="4 5" key="1">
    <citation type="submission" date="2019-06" db="EMBL/GenBank/DDBJ databases">
        <title>Sequencing the genomes of 1000 actinobacteria strains.</title>
        <authorList>
            <person name="Klenk H.-P."/>
        </authorList>
    </citation>
    <scope>NUCLEOTIDE SEQUENCE [LARGE SCALE GENOMIC DNA]</scope>
    <source>
        <strain evidence="4 5">DSM 19828</strain>
    </source>
</reference>
<evidence type="ECO:0000256" key="2">
    <source>
        <dbReference type="SAM" id="MobiDB-lite"/>
    </source>
</evidence>